<proteinExistence type="predicted"/>
<keyword evidence="1" id="KW-0812">Transmembrane</keyword>
<feature type="transmembrane region" description="Helical" evidence="1">
    <location>
        <begin position="6"/>
        <end position="32"/>
    </location>
</feature>
<protein>
    <submittedName>
        <fullName evidence="2">Uncharacterized protein</fullName>
    </submittedName>
</protein>
<dbReference type="AlphaFoldDB" id="A0A2W7NXJ0"/>
<gene>
    <name evidence="2" type="ORF">C7416_105283</name>
</gene>
<evidence type="ECO:0000313" key="2">
    <source>
        <dbReference type="EMBL" id="PZX28051.1"/>
    </source>
</evidence>
<comment type="caution">
    <text evidence="2">The sequence shown here is derived from an EMBL/GenBank/DDBJ whole genome shotgun (WGS) entry which is preliminary data.</text>
</comment>
<accession>A0A2W7NXJ0</accession>
<evidence type="ECO:0000256" key="1">
    <source>
        <dbReference type="SAM" id="Phobius"/>
    </source>
</evidence>
<name>A0A2W7NXJ0_9BURK</name>
<keyword evidence="3" id="KW-1185">Reference proteome</keyword>
<reference evidence="2" key="1">
    <citation type="submission" date="2018-06" db="EMBL/GenBank/DDBJ databases">
        <title>Genomic Encyclopedia of Type Strains, Phase IV (KMG-V): Genome sequencing to study the core and pangenomes of soil and plant-associated prokaryotes.</title>
        <authorList>
            <person name="Whitman W."/>
        </authorList>
    </citation>
    <scope>NUCLEOTIDE SEQUENCE [LARGE SCALE GENOMIC DNA]</scope>
    <source>
        <strain evidence="2">MLR2-44</strain>
    </source>
</reference>
<organism evidence="2 3">
    <name type="scientific">Cupriavidus phytorum</name>
    <dbReference type="NCBI Taxonomy" id="3024399"/>
    <lineage>
        <taxon>Bacteria</taxon>
        <taxon>Pseudomonadati</taxon>
        <taxon>Pseudomonadota</taxon>
        <taxon>Betaproteobacteria</taxon>
        <taxon>Burkholderiales</taxon>
        <taxon>Burkholderiaceae</taxon>
        <taxon>Cupriavidus</taxon>
    </lineage>
</organism>
<sequence length="46" mass="4525">MSDKGNGIVGTTCIALAVAGLALTASLVLAYYATRARVEGQRAGGG</sequence>
<evidence type="ECO:0000313" key="3">
    <source>
        <dbReference type="Proteomes" id="UP000249638"/>
    </source>
</evidence>
<keyword evidence="1" id="KW-1133">Transmembrane helix</keyword>
<keyword evidence="1" id="KW-0472">Membrane</keyword>
<dbReference type="Proteomes" id="UP000249638">
    <property type="component" value="Unassembled WGS sequence"/>
</dbReference>
<dbReference type="EMBL" id="QKZN01000005">
    <property type="protein sequence ID" value="PZX28051.1"/>
    <property type="molecule type" value="Genomic_DNA"/>
</dbReference>